<gene>
    <name evidence="2" type="ORF">AQPW35_41110</name>
</gene>
<sequence>MATKIRTEADRKATPRPPAPNGVTYTVGRGQKRSLERGSHTRSKKRPGKRPHQG</sequence>
<dbReference type="Proteomes" id="UP000301751">
    <property type="component" value="Unassembled WGS sequence"/>
</dbReference>
<feature type="region of interest" description="Disordered" evidence="1">
    <location>
        <begin position="1"/>
        <end position="54"/>
    </location>
</feature>
<feature type="compositionally biased region" description="Basic residues" evidence="1">
    <location>
        <begin position="40"/>
        <end position="54"/>
    </location>
</feature>
<feature type="compositionally biased region" description="Basic and acidic residues" evidence="1">
    <location>
        <begin position="1"/>
        <end position="13"/>
    </location>
</feature>
<dbReference type="RefSeq" id="WP_162854867.1">
    <property type="nucleotide sequence ID" value="NZ_BJCL01000013.1"/>
</dbReference>
<evidence type="ECO:0000313" key="3">
    <source>
        <dbReference type="Proteomes" id="UP000301751"/>
    </source>
</evidence>
<organism evidence="2 3">
    <name type="scientific">Pseudaquabacterium pictum</name>
    <dbReference type="NCBI Taxonomy" id="2315236"/>
    <lineage>
        <taxon>Bacteria</taxon>
        <taxon>Pseudomonadati</taxon>
        <taxon>Pseudomonadota</taxon>
        <taxon>Betaproteobacteria</taxon>
        <taxon>Burkholderiales</taxon>
        <taxon>Sphaerotilaceae</taxon>
        <taxon>Pseudaquabacterium</taxon>
    </lineage>
</organism>
<keyword evidence="3" id="KW-1185">Reference proteome</keyword>
<evidence type="ECO:0000313" key="2">
    <source>
        <dbReference type="EMBL" id="GCL65030.1"/>
    </source>
</evidence>
<accession>A0A480AVT7</accession>
<name>A0A480AVT7_9BURK</name>
<dbReference type="EMBL" id="BJCL01000013">
    <property type="protein sequence ID" value="GCL65030.1"/>
    <property type="molecule type" value="Genomic_DNA"/>
</dbReference>
<evidence type="ECO:0000256" key="1">
    <source>
        <dbReference type="SAM" id="MobiDB-lite"/>
    </source>
</evidence>
<protein>
    <submittedName>
        <fullName evidence="2">Uncharacterized protein</fullName>
    </submittedName>
</protein>
<proteinExistence type="predicted"/>
<reference evidence="3" key="1">
    <citation type="submission" date="2019-03" db="EMBL/GenBank/DDBJ databases">
        <title>Aquabacterium pictum sp.nov., the first bacteriochlorophyll a-containing freshwater bacterium in the genus Aquabacterium of the class Betaproteobacteria.</title>
        <authorList>
            <person name="Hirose S."/>
            <person name="Tank M."/>
            <person name="Hara E."/>
            <person name="Tamaki H."/>
            <person name="Takaichi S."/>
            <person name="Haruta S."/>
            <person name="Hanada S."/>
        </authorList>
    </citation>
    <scope>NUCLEOTIDE SEQUENCE [LARGE SCALE GENOMIC DNA]</scope>
    <source>
        <strain evidence="3">W35</strain>
    </source>
</reference>
<dbReference type="AlphaFoldDB" id="A0A480AVT7"/>
<comment type="caution">
    <text evidence="2">The sequence shown here is derived from an EMBL/GenBank/DDBJ whole genome shotgun (WGS) entry which is preliminary data.</text>
</comment>